<organism evidence="13 14">
    <name type="scientific">Cairina moschata</name>
    <name type="common">Muscovy duck</name>
    <dbReference type="NCBI Taxonomy" id="8855"/>
    <lineage>
        <taxon>Eukaryota</taxon>
        <taxon>Metazoa</taxon>
        <taxon>Chordata</taxon>
        <taxon>Craniata</taxon>
        <taxon>Vertebrata</taxon>
        <taxon>Euteleostomi</taxon>
        <taxon>Archelosauria</taxon>
        <taxon>Archosauria</taxon>
        <taxon>Dinosauria</taxon>
        <taxon>Saurischia</taxon>
        <taxon>Theropoda</taxon>
        <taxon>Coelurosauria</taxon>
        <taxon>Aves</taxon>
        <taxon>Neognathae</taxon>
        <taxon>Galloanserae</taxon>
        <taxon>Anseriformes</taxon>
        <taxon>Anatidae</taxon>
        <taxon>Anatinae</taxon>
        <taxon>Cairina</taxon>
    </lineage>
</organism>
<evidence type="ECO:0000259" key="12">
    <source>
        <dbReference type="PROSITE" id="PS50853"/>
    </source>
</evidence>
<feature type="domain" description="Ig-like" evidence="11">
    <location>
        <begin position="394"/>
        <end position="488"/>
    </location>
</feature>
<dbReference type="FunFam" id="2.60.40.10:FF:000081">
    <property type="entry name" value="Myosin-binding protein C, slow type"/>
    <property type="match status" value="1"/>
</dbReference>
<dbReference type="GO" id="GO:0031430">
    <property type="term" value="C:M band"/>
    <property type="evidence" value="ECO:0007669"/>
    <property type="project" value="TreeGrafter"/>
</dbReference>
<dbReference type="CDD" id="cd00063">
    <property type="entry name" value="FN3"/>
    <property type="match status" value="3"/>
</dbReference>
<dbReference type="PANTHER" id="PTHR13817:SF20">
    <property type="entry name" value="MYOSIN-BINDING PROTEIN C, CARDIAC-TYPE"/>
    <property type="match status" value="1"/>
</dbReference>
<dbReference type="Ensembl" id="ENSCMMT00000027405.1">
    <property type="protein sequence ID" value="ENSCMMP00000025062.1"/>
    <property type="gene ID" value="ENSCMMG00000013314.1"/>
</dbReference>
<dbReference type="SUPFAM" id="SSF49265">
    <property type="entry name" value="Fibronectin type III"/>
    <property type="match status" value="2"/>
</dbReference>
<evidence type="ECO:0000256" key="4">
    <source>
        <dbReference type="ARBA" id="ARBA00022889"/>
    </source>
</evidence>
<dbReference type="GO" id="GO:0055010">
    <property type="term" value="P:ventricular cardiac muscle tissue morphogenesis"/>
    <property type="evidence" value="ECO:0007669"/>
    <property type="project" value="TreeGrafter"/>
</dbReference>
<dbReference type="Pfam" id="PF07679">
    <property type="entry name" value="I-set"/>
    <property type="match status" value="8"/>
</dbReference>
<dbReference type="InterPro" id="IPR013098">
    <property type="entry name" value="Ig_I-set"/>
</dbReference>
<dbReference type="Proteomes" id="UP000694556">
    <property type="component" value="Chromosome 5"/>
</dbReference>
<reference evidence="13" key="3">
    <citation type="submission" date="2025-09" db="UniProtKB">
        <authorList>
            <consortium name="Ensembl"/>
        </authorList>
    </citation>
    <scope>IDENTIFICATION</scope>
</reference>
<accession>A0A8C3CW81</accession>
<dbReference type="CDD" id="cd00096">
    <property type="entry name" value="Ig"/>
    <property type="match status" value="1"/>
</dbReference>
<evidence type="ECO:0000256" key="3">
    <source>
        <dbReference type="ARBA" id="ARBA00022737"/>
    </source>
</evidence>
<dbReference type="PROSITE" id="PS50853">
    <property type="entry name" value="FN3"/>
    <property type="match status" value="3"/>
</dbReference>
<evidence type="ECO:0000256" key="9">
    <source>
        <dbReference type="ARBA" id="ARBA00044086"/>
    </source>
</evidence>
<dbReference type="InterPro" id="IPR040849">
    <property type="entry name" value="MyBP-C_THB"/>
</dbReference>
<dbReference type="InterPro" id="IPR036116">
    <property type="entry name" value="FN3_sf"/>
</dbReference>
<evidence type="ECO:0000256" key="8">
    <source>
        <dbReference type="ARBA" id="ARBA00038352"/>
    </source>
</evidence>
<feature type="domain" description="Fibronectin type-III" evidence="12">
    <location>
        <begin position="715"/>
        <end position="811"/>
    </location>
</feature>
<reference evidence="13" key="2">
    <citation type="submission" date="2025-08" db="UniProtKB">
        <authorList>
            <consortium name="Ensembl"/>
        </authorList>
    </citation>
    <scope>IDENTIFICATION</scope>
</reference>
<keyword evidence="7" id="KW-0393">Immunoglobulin domain</keyword>
<dbReference type="FunFam" id="2.60.40.10:FF:000326">
    <property type="entry name" value="Myosin-binding protein C, cardiac-type"/>
    <property type="match status" value="1"/>
</dbReference>
<sequence>STAVFEAETEKAGVKVKWQRAGTEITDSEKYVIKAEGNKHSLTINNVVKEDDVTYAVIAGSSKVKFELKVKEPESSQNTEEVLVFDSVPSAGTQPEEPVDPIGLFVTRPQDGEVTVGGNITFTAKVAGESLLKKPSVKWFKGKWMDLASKVGQHLQLHDSYDRNNKVYTFELEIIEANMTFAGGYRCEVSTKDKFDSSNFNLTVNEIYHLCHDIVSFPFPSKTNYIFLLLRSTEGHDEAGELNFSALLKKRGDGKTESQPDVDVWEILRKAPPSEYEKIAFQYGITDLRGMLKRLKRIKKEEKKSTAFLKKLDPAYQVDKGQKIKLMVEVANPDADVKWLKNGQEIQVSGRYIFEAVGNKRILTINHCSLADDAAYECVVGEEKSFTELFVKEPPILITHPLEDQMVMVGERVEFECEVSEEGATVKWEKDGVELTREETFKYRFKKDGKKQYLIINESTKEDSGHYTVKTNGGVSVAELIVQEKKLEVYQSIADLTVKARDQAVFKCEVSDENVKGIWLKNGKEVVPDERIKISHIGRIHKLTIEDVTPGDEADYSFIPQGFAYNLSAKLQFLEVKIDFVPREEPPKIHLDCLGQSPDTIVVVAGNKLRLDVPISGDPTPTVIWQKVNKHPSTPMDSSAVSGTTHIDFSCYFHCPQLLFESEGRVRVEKHEDHCVFIIEGAEKEDEGVYRVIVKNPVGEDKADITVKVIDVPDPPEAPKISNIGEDYCTVQWQPPKYDGGQPVLGYILERKKKKSYRWMRLNFDLLKELTYEAKRMIEGVVYEMRIYAVNSIGMSRPSPASQPFMPIAPPSEPTHFTVEDVSDSTVALKWRPPERIGAGGLDGYIVEYCKEGSTEWIPALPGLTERTSALIKDLVTGDKLHFRIKAINLAGESGAAIIKEPITVQEILQRPKIWLPRHLRQTLVKKVGETINIVIPFQGKPRPKITWTKDGQSLDAKDVGIRNSNTDTILFIRKAELHHSGAYEITLQIENMTDKVAITIQIIDKPGPPQNIKLTDVWGFNAALEWTPPQDDGNAQILGYTVQKADKKTMEWYTVFDHYRRTNCVVSELIMGNEYFFRVFSENLCGLSETAATTKNPAYIQKTGTTYKPPCYKEHDFSEPPKFTHPLVNRSVIAGYNTTLSCAVRGIPKPKIYWYKNKMDLSGDAKYRMFSKQGVLTLEIRKPTPFDGGFYTCKAVNERGEAEIECKLDVRGNHMSIMHNTNTAVK</sequence>
<evidence type="ECO:0000256" key="2">
    <source>
        <dbReference type="ARBA" id="ARBA00022553"/>
    </source>
</evidence>
<keyword evidence="3" id="KW-0677">Repeat</keyword>
<dbReference type="FunFam" id="2.60.40.10:FF:000225">
    <property type="entry name" value="Myosin-binding protein C, cardiac-type"/>
    <property type="match status" value="1"/>
</dbReference>
<dbReference type="Gene3D" id="2.60.40.10">
    <property type="entry name" value="Immunoglobulins"/>
    <property type="match status" value="11"/>
</dbReference>
<dbReference type="InterPro" id="IPR050964">
    <property type="entry name" value="Striated_Muscle_Regulatory"/>
</dbReference>
<dbReference type="FunFam" id="2.60.40.10:FF:000085">
    <property type="entry name" value="Myosin-binding protein C, slow type"/>
    <property type="match status" value="1"/>
</dbReference>
<proteinExistence type="inferred from homology"/>
<dbReference type="FunFam" id="2.60.40.10:FF:000518">
    <property type="entry name" value="Myosin-binding protein C, cardiac-type"/>
    <property type="match status" value="1"/>
</dbReference>
<keyword evidence="14" id="KW-1185">Reference proteome</keyword>
<dbReference type="SMART" id="SM00409">
    <property type="entry name" value="IG"/>
    <property type="match status" value="7"/>
</dbReference>
<feature type="domain" description="Ig-like" evidence="11">
    <location>
        <begin position="1122"/>
        <end position="1206"/>
    </location>
</feature>
<dbReference type="InterPro" id="IPR007110">
    <property type="entry name" value="Ig-like_dom"/>
</dbReference>
<dbReference type="FunFam" id="2.60.40.10:FF:000070">
    <property type="entry name" value="Myosin-binding protein C, slow type"/>
    <property type="match status" value="1"/>
</dbReference>
<reference evidence="13" key="1">
    <citation type="submission" date="2018-09" db="EMBL/GenBank/DDBJ databases">
        <title>Common duck and Muscovy duck high density SNP chip.</title>
        <authorList>
            <person name="Vignal A."/>
            <person name="Thebault N."/>
            <person name="Warren W.C."/>
        </authorList>
    </citation>
    <scope>NUCLEOTIDE SEQUENCE [LARGE SCALE GENOMIC DNA]</scope>
</reference>
<evidence type="ECO:0000256" key="10">
    <source>
        <dbReference type="ARBA" id="ARBA00044215"/>
    </source>
</evidence>
<dbReference type="Pfam" id="PF18362">
    <property type="entry name" value="THB"/>
    <property type="match status" value="1"/>
</dbReference>
<dbReference type="SUPFAM" id="SSF48726">
    <property type="entry name" value="Immunoglobulin"/>
    <property type="match status" value="8"/>
</dbReference>
<dbReference type="FunFam" id="2.60.40.10:FF:000062">
    <property type="entry name" value="Myosin-binding protein C, slow type"/>
    <property type="match status" value="1"/>
</dbReference>
<feature type="domain" description="Ig-like" evidence="11">
    <location>
        <begin position="95"/>
        <end position="203"/>
    </location>
</feature>
<evidence type="ECO:0000256" key="6">
    <source>
        <dbReference type="ARBA" id="ARBA00023203"/>
    </source>
</evidence>
<dbReference type="InterPro" id="IPR003961">
    <property type="entry name" value="FN3_dom"/>
</dbReference>
<evidence type="ECO:0000313" key="14">
    <source>
        <dbReference type="Proteomes" id="UP000694556"/>
    </source>
</evidence>
<dbReference type="InterPro" id="IPR003599">
    <property type="entry name" value="Ig_sub"/>
</dbReference>
<feature type="domain" description="Fibronectin type-III" evidence="12">
    <location>
        <begin position="813"/>
        <end position="908"/>
    </location>
</feature>
<evidence type="ECO:0000259" key="11">
    <source>
        <dbReference type="PROSITE" id="PS50835"/>
    </source>
</evidence>
<dbReference type="PROSITE" id="PS50835">
    <property type="entry name" value="IG_LIKE"/>
    <property type="match status" value="4"/>
</dbReference>
<dbReference type="InterPro" id="IPR036179">
    <property type="entry name" value="Ig-like_dom_sf"/>
</dbReference>
<dbReference type="GO" id="GO:0003779">
    <property type="term" value="F:actin binding"/>
    <property type="evidence" value="ECO:0007669"/>
    <property type="project" value="UniProtKB-KW"/>
</dbReference>
<evidence type="ECO:0000256" key="1">
    <source>
        <dbReference type="ARBA" id="ARBA00022433"/>
    </source>
</evidence>
<keyword evidence="1" id="KW-0787">Thick filament</keyword>
<dbReference type="PANTHER" id="PTHR13817">
    <property type="entry name" value="TITIN"/>
    <property type="match status" value="1"/>
</dbReference>
<keyword evidence="2" id="KW-0597">Phosphoprotein</keyword>
<dbReference type="GO" id="GO:0007155">
    <property type="term" value="P:cell adhesion"/>
    <property type="evidence" value="ECO:0007669"/>
    <property type="project" value="UniProtKB-KW"/>
</dbReference>
<keyword evidence="4" id="KW-0130">Cell adhesion</keyword>
<dbReference type="Pfam" id="PF00041">
    <property type="entry name" value="fn3"/>
    <property type="match status" value="3"/>
</dbReference>
<dbReference type="FunFam" id="2.60.40.10:FF:000111">
    <property type="entry name" value="Myosin-binding protein C, slow type"/>
    <property type="match status" value="1"/>
</dbReference>
<dbReference type="InterPro" id="IPR013783">
    <property type="entry name" value="Ig-like_fold"/>
</dbReference>
<dbReference type="GO" id="GO:0032036">
    <property type="term" value="F:myosin heavy chain binding"/>
    <property type="evidence" value="ECO:0007669"/>
    <property type="project" value="TreeGrafter"/>
</dbReference>
<evidence type="ECO:0000313" key="13">
    <source>
        <dbReference type="Ensembl" id="ENSCMMP00000025062.1"/>
    </source>
</evidence>
<evidence type="ECO:0000256" key="5">
    <source>
        <dbReference type="ARBA" id="ARBA00023179"/>
    </source>
</evidence>
<protein>
    <recommendedName>
        <fullName evidence="9">Myosin-binding protein C, cardiac-type</fullName>
    </recommendedName>
    <alternativeName>
        <fullName evidence="10">C-protein, cardiac muscle isoform</fullName>
    </alternativeName>
</protein>
<evidence type="ECO:0000256" key="7">
    <source>
        <dbReference type="ARBA" id="ARBA00023319"/>
    </source>
</evidence>
<dbReference type="GO" id="GO:0032982">
    <property type="term" value="C:myosin filament"/>
    <property type="evidence" value="ECO:0007669"/>
    <property type="project" value="UniProtKB-KW"/>
</dbReference>
<keyword evidence="5" id="KW-0514">Muscle protein</keyword>
<dbReference type="FunFam" id="2.60.40.10:FF:000060">
    <property type="entry name" value="Myosin-binding protein C, slow type"/>
    <property type="match status" value="1"/>
</dbReference>
<dbReference type="FunFam" id="2.60.40.10:FF:000031">
    <property type="entry name" value="Myosin-binding protein C, slow type"/>
    <property type="match status" value="1"/>
</dbReference>
<keyword evidence="6" id="KW-0009">Actin-binding</keyword>
<feature type="domain" description="Ig-like" evidence="11">
    <location>
        <begin position="303"/>
        <end position="380"/>
    </location>
</feature>
<feature type="domain" description="Fibronectin type-III" evidence="12">
    <location>
        <begin position="1009"/>
        <end position="1104"/>
    </location>
</feature>
<comment type="similarity">
    <text evidence="8">Belongs to the immunoglobulin superfamily. MyBP family.</text>
</comment>
<dbReference type="SMART" id="SM00408">
    <property type="entry name" value="IGc2"/>
    <property type="match status" value="6"/>
</dbReference>
<dbReference type="InterPro" id="IPR003598">
    <property type="entry name" value="Ig_sub2"/>
</dbReference>
<dbReference type="GO" id="GO:0045214">
    <property type="term" value="P:sarcomere organization"/>
    <property type="evidence" value="ECO:0007669"/>
    <property type="project" value="TreeGrafter"/>
</dbReference>
<dbReference type="SMART" id="SM00060">
    <property type="entry name" value="FN3"/>
    <property type="match status" value="3"/>
</dbReference>
<dbReference type="AlphaFoldDB" id="A0A8C3CW81"/>
<name>A0A8C3CW81_CAIMO</name>